<dbReference type="GeneID" id="7839398"/>
<keyword evidence="6" id="KW-1185">Reference proteome</keyword>
<dbReference type="PROSITE" id="PS51634">
    <property type="entry name" value="CRC"/>
    <property type="match status" value="1"/>
</dbReference>
<dbReference type="PANTHER" id="PTHR12446">
    <property type="entry name" value="TESMIN/TSO1-RELATED"/>
    <property type="match status" value="1"/>
</dbReference>
<dbReference type="PANTHER" id="PTHR12446:SF34">
    <property type="entry name" value="PROTEIN LIN-54 HOMOLOG"/>
    <property type="match status" value="1"/>
</dbReference>
<comment type="similarity">
    <text evidence="2">Belongs to the lin-54 family.</text>
</comment>
<gene>
    <name evidence="5" type="ORF">TTHERM_00600840</name>
</gene>
<dbReference type="OrthoDB" id="6283463at2759"/>
<evidence type="ECO:0000259" key="4">
    <source>
        <dbReference type="PROSITE" id="PS51634"/>
    </source>
</evidence>
<dbReference type="eggNOG" id="KOG1171">
    <property type="taxonomic scope" value="Eukaryota"/>
</dbReference>
<dbReference type="Pfam" id="PF03638">
    <property type="entry name" value="TCR"/>
    <property type="match status" value="2"/>
</dbReference>
<dbReference type="InterPro" id="IPR033467">
    <property type="entry name" value="Tesmin/TSO1-like_CXC"/>
</dbReference>
<dbReference type="Proteomes" id="UP000009168">
    <property type="component" value="Unassembled WGS sequence"/>
</dbReference>
<dbReference type="InterPro" id="IPR028307">
    <property type="entry name" value="Lin-54_fam"/>
</dbReference>
<evidence type="ECO:0000313" key="6">
    <source>
        <dbReference type="Proteomes" id="UP000009168"/>
    </source>
</evidence>
<dbReference type="InterPro" id="IPR005172">
    <property type="entry name" value="CRC"/>
</dbReference>
<dbReference type="KEGG" id="tet:TTHERM_00600840"/>
<dbReference type="SMART" id="SM01114">
    <property type="entry name" value="CXC"/>
    <property type="match status" value="2"/>
</dbReference>
<dbReference type="InParanoid" id="I7LZT6"/>
<dbReference type="EMBL" id="GG662620">
    <property type="protein sequence ID" value="EAR84892.3"/>
    <property type="molecule type" value="Genomic_DNA"/>
</dbReference>
<dbReference type="AlphaFoldDB" id="I7LZT6"/>
<dbReference type="HOGENOM" id="CLU_439753_0_0_1"/>
<proteinExistence type="inferred from homology"/>
<keyword evidence="3" id="KW-0539">Nucleus</keyword>
<feature type="domain" description="CRC" evidence="4">
    <location>
        <begin position="325"/>
        <end position="455"/>
    </location>
</feature>
<comment type="subcellular location">
    <subcellularLocation>
        <location evidence="1">Nucleus</location>
    </subcellularLocation>
</comment>
<organism evidence="5 6">
    <name type="scientific">Tetrahymena thermophila (strain SB210)</name>
    <dbReference type="NCBI Taxonomy" id="312017"/>
    <lineage>
        <taxon>Eukaryota</taxon>
        <taxon>Sar</taxon>
        <taxon>Alveolata</taxon>
        <taxon>Ciliophora</taxon>
        <taxon>Intramacronucleata</taxon>
        <taxon>Oligohymenophorea</taxon>
        <taxon>Hymenostomatida</taxon>
        <taxon>Tetrahymenina</taxon>
        <taxon>Tetrahymenidae</taxon>
        <taxon>Tetrahymena</taxon>
    </lineage>
</organism>
<dbReference type="STRING" id="312017.I7LZT6"/>
<dbReference type="GO" id="GO:0006355">
    <property type="term" value="P:regulation of DNA-templated transcription"/>
    <property type="evidence" value="ECO:0007669"/>
    <property type="project" value="TreeGrafter"/>
</dbReference>
<reference evidence="6" key="1">
    <citation type="journal article" date="2006" name="PLoS Biol.">
        <title>Macronuclear genome sequence of the ciliate Tetrahymena thermophila, a model eukaryote.</title>
        <authorList>
            <person name="Eisen J.A."/>
            <person name="Coyne R.S."/>
            <person name="Wu M."/>
            <person name="Wu D."/>
            <person name="Thiagarajan M."/>
            <person name="Wortman J.R."/>
            <person name="Badger J.H."/>
            <person name="Ren Q."/>
            <person name="Amedeo P."/>
            <person name="Jones K.M."/>
            <person name="Tallon L.J."/>
            <person name="Delcher A.L."/>
            <person name="Salzberg S.L."/>
            <person name="Silva J.C."/>
            <person name="Haas B.J."/>
            <person name="Majoros W.H."/>
            <person name="Farzad M."/>
            <person name="Carlton J.M."/>
            <person name="Smith R.K. Jr."/>
            <person name="Garg J."/>
            <person name="Pearlman R.E."/>
            <person name="Karrer K.M."/>
            <person name="Sun L."/>
            <person name="Manning G."/>
            <person name="Elde N.C."/>
            <person name="Turkewitz A.P."/>
            <person name="Asai D.J."/>
            <person name="Wilkes D.E."/>
            <person name="Wang Y."/>
            <person name="Cai H."/>
            <person name="Collins K."/>
            <person name="Stewart B.A."/>
            <person name="Lee S.R."/>
            <person name="Wilamowska K."/>
            <person name="Weinberg Z."/>
            <person name="Ruzzo W.L."/>
            <person name="Wloga D."/>
            <person name="Gaertig J."/>
            <person name="Frankel J."/>
            <person name="Tsao C.-C."/>
            <person name="Gorovsky M.A."/>
            <person name="Keeling P.J."/>
            <person name="Waller R.F."/>
            <person name="Patron N.J."/>
            <person name="Cherry J.M."/>
            <person name="Stover N.A."/>
            <person name="Krieger C.J."/>
            <person name="del Toro C."/>
            <person name="Ryder H.F."/>
            <person name="Williamson S.C."/>
            <person name="Barbeau R.A."/>
            <person name="Hamilton E.P."/>
            <person name="Orias E."/>
        </authorList>
    </citation>
    <scope>NUCLEOTIDE SEQUENCE [LARGE SCALE GENOMIC DNA]</scope>
    <source>
        <strain evidence="6">SB210</strain>
    </source>
</reference>
<dbReference type="GO" id="GO:0005634">
    <property type="term" value="C:nucleus"/>
    <property type="evidence" value="ECO:0007669"/>
    <property type="project" value="UniProtKB-SubCell"/>
</dbReference>
<evidence type="ECO:0000313" key="5">
    <source>
        <dbReference type="EMBL" id="EAR84892.3"/>
    </source>
</evidence>
<evidence type="ECO:0000256" key="1">
    <source>
        <dbReference type="ARBA" id="ARBA00004123"/>
    </source>
</evidence>
<dbReference type="RefSeq" id="XP_001032555.3">
    <property type="nucleotide sequence ID" value="XM_001032555.4"/>
</dbReference>
<protein>
    <submittedName>
        <fullName evidence="5">Tesmin TSO1-like CXC domain protein</fullName>
    </submittedName>
</protein>
<sequence length="622" mass="72575">MQKGNSNTNYMLDSNRSNIQEELKNFYSQMEISPNHSFNNLDTHNFEYCASKNQMGFSEGEGTNETKVKNILAHYLEENDEEISKTEDHATESVNQSCCDLKKQPDYNFHSFSDQNYQYGKESPSSDFRLFQHEDDIANDLSSSEKLDFFDINEQTIYKQKLSYTTQVEDFIMNCTPNPFCFEAQKAVEKIFLNKRIEEMKKKRLLTKKLMNKYQNKKEKDIFLQQSYNQLYEDVKDNKEEPNISPRKIFQKEFIQQEEQIEDLNKNSNSNNNPQQILPNFDQSSLSINANQAIVINNNMQKKQQPNNKLQSIDSSKEGEILRVSKTPCKCRKSLCLKLYCECFARGEICGHACVCLECKNSKNHLELRNEAIKVIEAKNPSAFLFSNIQATTNLNNQDKNLTNMQLEQQDMAMDIRRGCNCKKSKCKKKYCECYMIGKRCSSLCQCLNCSNNNSHSHTISSYSQSPIQHNDLLDSNQESKNNSIIKLKPVLAKEQKKLFDIVNQEYQNIQQDDQSLLHTLKDSNKQYKLQGKSQYQKQESPQLIKQKNFQNQILPKKTEIFAFKDTIRHTDNQKDNTTYSQFEAKQTTDYSQLHSSKENKINLKATKKIIKTKKVNHTNYY</sequence>
<accession>I7LZT6</accession>
<evidence type="ECO:0000256" key="3">
    <source>
        <dbReference type="ARBA" id="ARBA00023242"/>
    </source>
</evidence>
<evidence type="ECO:0000256" key="2">
    <source>
        <dbReference type="ARBA" id="ARBA00007267"/>
    </source>
</evidence>
<name>I7LZT6_TETTS</name>